<keyword evidence="1" id="KW-0732">Signal</keyword>
<feature type="signal peptide" evidence="1">
    <location>
        <begin position="1"/>
        <end position="19"/>
    </location>
</feature>
<proteinExistence type="predicted"/>
<evidence type="ECO:0000313" key="2">
    <source>
        <dbReference type="EMBL" id="MFD2260766.1"/>
    </source>
</evidence>
<reference evidence="3" key="1">
    <citation type="journal article" date="2019" name="Int. J. Syst. Evol. Microbiol.">
        <title>The Global Catalogue of Microorganisms (GCM) 10K type strain sequencing project: providing services to taxonomists for standard genome sequencing and annotation.</title>
        <authorList>
            <consortium name="The Broad Institute Genomics Platform"/>
            <consortium name="The Broad Institute Genome Sequencing Center for Infectious Disease"/>
            <person name="Wu L."/>
            <person name="Ma J."/>
        </authorList>
    </citation>
    <scope>NUCLEOTIDE SEQUENCE [LARGE SCALE GENOMIC DNA]</scope>
    <source>
        <strain evidence="3">KCTC 23707</strain>
    </source>
</reference>
<dbReference type="EMBL" id="JBHUIR010000054">
    <property type="protein sequence ID" value="MFD2260766.1"/>
    <property type="molecule type" value="Genomic_DNA"/>
</dbReference>
<feature type="chain" id="PRO_5047030660" evidence="1">
    <location>
        <begin position="20"/>
        <end position="161"/>
    </location>
</feature>
<gene>
    <name evidence="2" type="ORF">ACFSMZ_13485</name>
</gene>
<dbReference type="RefSeq" id="WP_345098045.1">
    <property type="nucleotide sequence ID" value="NZ_BAABGS010000012.1"/>
</dbReference>
<accession>A0ABW5DMH7</accession>
<dbReference type="Proteomes" id="UP001597373">
    <property type="component" value="Unassembled WGS sequence"/>
</dbReference>
<organism evidence="2 3">
    <name type="scientific">Chelativorans composti</name>
    <dbReference type="NCBI Taxonomy" id="768533"/>
    <lineage>
        <taxon>Bacteria</taxon>
        <taxon>Pseudomonadati</taxon>
        <taxon>Pseudomonadota</taxon>
        <taxon>Alphaproteobacteria</taxon>
        <taxon>Hyphomicrobiales</taxon>
        <taxon>Phyllobacteriaceae</taxon>
        <taxon>Chelativorans</taxon>
    </lineage>
</organism>
<protein>
    <submittedName>
        <fullName evidence="2">Uncharacterized protein</fullName>
    </submittedName>
</protein>
<evidence type="ECO:0000256" key="1">
    <source>
        <dbReference type="SAM" id="SignalP"/>
    </source>
</evidence>
<name>A0ABW5DMH7_9HYPH</name>
<comment type="caution">
    <text evidence="2">The sequence shown here is derived from an EMBL/GenBank/DDBJ whole genome shotgun (WGS) entry which is preliminary data.</text>
</comment>
<evidence type="ECO:0000313" key="3">
    <source>
        <dbReference type="Proteomes" id="UP001597373"/>
    </source>
</evidence>
<keyword evidence="3" id="KW-1185">Reference proteome</keyword>
<sequence length="161" mass="18013">MRKILVAAILAASLTTASAQQQDFDVAPIIELFADQLPDIRNTVRKYDEAPEGGLLTYFDKDKYQKDLNKALDYAFSSIAPGIYQETRKRLFELDKALDKGRQERSELVIKMELAREGGDPSLVDRALGRNAPKGSREFYQSKIEKLDKEIAVNRAGFAGG</sequence>